<dbReference type="PANTHER" id="PTHR45689">
    <property type="entry name" value="I[[H]] CHANNEL, ISOFORM E"/>
    <property type="match status" value="1"/>
</dbReference>
<feature type="transmembrane region" description="Helical" evidence="2">
    <location>
        <begin position="477"/>
        <end position="498"/>
    </location>
</feature>
<dbReference type="InParanoid" id="I7MB14"/>
<dbReference type="GeneID" id="7824756"/>
<keyword evidence="2" id="KW-1133">Transmembrane helix</keyword>
<dbReference type="SUPFAM" id="SSF51206">
    <property type="entry name" value="cAMP-binding domain-like"/>
    <property type="match status" value="1"/>
</dbReference>
<evidence type="ECO:0000256" key="1">
    <source>
        <dbReference type="SAM" id="Coils"/>
    </source>
</evidence>
<dbReference type="AlphaFoldDB" id="I7MB14"/>
<keyword evidence="1" id="KW-0175">Coiled coil</keyword>
<reference evidence="4" key="1">
    <citation type="journal article" date="2006" name="PLoS Biol.">
        <title>Macronuclear genome sequence of the ciliate Tetrahymena thermophila, a model eukaryote.</title>
        <authorList>
            <person name="Eisen J.A."/>
            <person name="Coyne R.S."/>
            <person name="Wu M."/>
            <person name="Wu D."/>
            <person name="Thiagarajan M."/>
            <person name="Wortman J.R."/>
            <person name="Badger J.H."/>
            <person name="Ren Q."/>
            <person name="Amedeo P."/>
            <person name="Jones K.M."/>
            <person name="Tallon L.J."/>
            <person name="Delcher A.L."/>
            <person name="Salzberg S.L."/>
            <person name="Silva J.C."/>
            <person name="Haas B.J."/>
            <person name="Majoros W.H."/>
            <person name="Farzad M."/>
            <person name="Carlton J.M."/>
            <person name="Smith R.K. Jr."/>
            <person name="Garg J."/>
            <person name="Pearlman R.E."/>
            <person name="Karrer K.M."/>
            <person name="Sun L."/>
            <person name="Manning G."/>
            <person name="Elde N.C."/>
            <person name="Turkewitz A.P."/>
            <person name="Asai D.J."/>
            <person name="Wilkes D.E."/>
            <person name="Wang Y."/>
            <person name="Cai H."/>
            <person name="Collins K."/>
            <person name="Stewart B.A."/>
            <person name="Lee S.R."/>
            <person name="Wilamowska K."/>
            <person name="Weinberg Z."/>
            <person name="Ruzzo W.L."/>
            <person name="Wloga D."/>
            <person name="Gaertig J."/>
            <person name="Frankel J."/>
            <person name="Tsao C.-C."/>
            <person name="Gorovsky M.A."/>
            <person name="Keeling P.J."/>
            <person name="Waller R.F."/>
            <person name="Patron N.J."/>
            <person name="Cherry J.M."/>
            <person name="Stover N.A."/>
            <person name="Krieger C.J."/>
            <person name="del Toro C."/>
            <person name="Ryder H.F."/>
            <person name="Williamson S.C."/>
            <person name="Barbeau R.A."/>
            <person name="Hamilton E.P."/>
            <person name="Orias E."/>
        </authorList>
    </citation>
    <scope>NUCLEOTIDE SEQUENCE [LARGE SCALE GENOMIC DNA]</scope>
    <source>
        <strain evidence="4">SB210</strain>
    </source>
</reference>
<dbReference type="InterPro" id="IPR051413">
    <property type="entry name" value="K/Na_HCN_channel"/>
</dbReference>
<keyword evidence="2" id="KW-0812">Transmembrane</keyword>
<keyword evidence="4" id="KW-1185">Reference proteome</keyword>
<evidence type="ECO:0000256" key="2">
    <source>
        <dbReference type="SAM" id="Phobius"/>
    </source>
</evidence>
<dbReference type="Gene3D" id="1.10.287.70">
    <property type="match status" value="1"/>
</dbReference>
<dbReference type="Gene3D" id="2.60.120.10">
    <property type="entry name" value="Jelly Rolls"/>
    <property type="match status" value="1"/>
</dbReference>
<feature type="transmembrane region" description="Helical" evidence="2">
    <location>
        <begin position="364"/>
        <end position="382"/>
    </location>
</feature>
<dbReference type="GO" id="GO:0003254">
    <property type="term" value="P:regulation of membrane depolarization"/>
    <property type="evidence" value="ECO:0007669"/>
    <property type="project" value="TreeGrafter"/>
</dbReference>
<dbReference type="Proteomes" id="UP000009168">
    <property type="component" value="Unassembled WGS sequence"/>
</dbReference>
<dbReference type="eggNOG" id="KOG0498">
    <property type="taxonomic scope" value="Eukaryota"/>
</dbReference>
<feature type="transmembrane region" description="Helical" evidence="2">
    <location>
        <begin position="300"/>
        <end position="322"/>
    </location>
</feature>
<feature type="transmembrane region" description="Helical" evidence="2">
    <location>
        <begin position="403"/>
        <end position="421"/>
    </location>
</feature>
<proteinExistence type="predicted"/>
<dbReference type="KEGG" id="tet:TTHERM_00683170"/>
<sequence length="1097" mass="130971">MSCDSFDPNRQMFPANESHTYKNINLKNETSFCFEDDETIKQVNIQTGSKSQKNQNYPIVEIQSLEPYSFQQDEQKIDINQLSPEVTGMKISEVFQVNKQDKVIQKQQDQKCSLYISKKESTNSPSLNYLSMIQVQKCDTRDIKVEVLDCSDQHKQQRRKGIQSMKNNKNNGAILSLFMLTRVKPKILNYIQQFTSFGRTRCLNKNISSIINDPIDYEFSNYKLLNHRIFSILMFDQIIKLFQIMENLFFDLLSFIPLFNPENKLRICINLIIACYSSFYLYITSLHIFFNADFGSYEELFHQIAIAAWISEMLLSMNTFCYHHGQFITDRKQIFRIYIKEYFFFEFLPLIFEGRQSENIFYNVLLHLPLLLKLQGISIIMNKIEFFVLQHIKYPQYIQFLKLVFQILLLTHFMACSYYAFGQFEKYILEEKNAWFLNGVNGDKSEWWQLYFEAQYWAFLTMSSSFSMSVNTQYEQIFTSFWMLISCILYAFLVNMIGDILREVNSQSESFKRNLNILNRYMKRKKVKIELQREMNIHLKKNYEHFSKKSLEEEKEALNQLGNEMKQKLIIESNKKFLCQFPFFQQKLSTQSLNLLYTHLEEETYIKGEYLTLRDQHNDDPFLYLIVKGEITLMYDKFNSEEQNIKNEQDENKNVYIDKDDKEKINLKQFQKSSIFNLKERTQKQIKRLGVGKCIGEFEFFTNLKQNYIAKCSKKSIVVKIVRSQLIQILKQNDQDYEKFKLSQDLLAFKNDLSQIQDLNCFFCQSDKHLYQDCHFVHFSKINPFIIPKSNKSVNQERQKFERKKKSLKWTVKKRNEESKLEQTEDNMSTLRYISEFQEQINNESEDQNNSEKNIEQVPHVSKNMIFSKASDCYSLTYNIQEDQQQNEIIIQNSSHITPTRLRSKSKMCSFKEETREEQQQHIESPSYSSQMKEYAEKQNNCSVFTSPLIEEQKQMKEGQEETHKRHQKKSKLKNIPEMNESTFNNNYKKHQTLKQIHLDQQNQYASIDLISNKNQIVDQNNYNGKFNDKQIFATWNESLAYWLFDKYKDYTIYFPSYNHKEIIKKNMIQKKNVFNKKKKIIVQKSKVSQMATLNQQ</sequence>
<feature type="transmembrane region" description="Helical" evidence="2">
    <location>
        <begin position="267"/>
        <end position="288"/>
    </location>
</feature>
<dbReference type="GO" id="GO:0005249">
    <property type="term" value="F:voltage-gated potassium channel activity"/>
    <property type="evidence" value="ECO:0007669"/>
    <property type="project" value="TreeGrafter"/>
</dbReference>
<organism evidence="3 4">
    <name type="scientific">Tetrahymena thermophila (strain SB210)</name>
    <dbReference type="NCBI Taxonomy" id="312017"/>
    <lineage>
        <taxon>Eukaryota</taxon>
        <taxon>Sar</taxon>
        <taxon>Alveolata</taxon>
        <taxon>Ciliophora</taxon>
        <taxon>Intramacronucleata</taxon>
        <taxon>Oligohymenophorea</taxon>
        <taxon>Hymenostomatida</taxon>
        <taxon>Tetrahymenina</taxon>
        <taxon>Tetrahymenidae</taxon>
        <taxon>Tetrahymena</taxon>
    </lineage>
</organism>
<protein>
    <submittedName>
        <fullName evidence="3">Cyclic nucleotide-binding domain protein</fullName>
    </submittedName>
</protein>
<dbReference type="GO" id="GO:0098855">
    <property type="term" value="C:HCN channel complex"/>
    <property type="evidence" value="ECO:0007669"/>
    <property type="project" value="TreeGrafter"/>
</dbReference>
<dbReference type="GO" id="GO:0035725">
    <property type="term" value="P:sodium ion transmembrane transport"/>
    <property type="evidence" value="ECO:0007669"/>
    <property type="project" value="TreeGrafter"/>
</dbReference>
<keyword evidence="2" id="KW-0472">Membrane</keyword>
<feature type="coiled-coil region" evidence="1">
    <location>
        <begin position="791"/>
        <end position="854"/>
    </location>
</feature>
<dbReference type="SUPFAM" id="SSF81324">
    <property type="entry name" value="Voltage-gated potassium channels"/>
    <property type="match status" value="1"/>
</dbReference>
<evidence type="ECO:0000313" key="3">
    <source>
        <dbReference type="EMBL" id="EAS07111.2"/>
    </source>
</evidence>
<dbReference type="InterPro" id="IPR018490">
    <property type="entry name" value="cNMP-bd_dom_sf"/>
</dbReference>
<accession>I7MB14</accession>
<dbReference type="RefSeq" id="XP_001027353.2">
    <property type="nucleotide sequence ID" value="XM_001027353.2"/>
</dbReference>
<evidence type="ECO:0000313" key="4">
    <source>
        <dbReference type="Proteomes" id="UP000009168"/>
    </source>
</evidence>
<dbReference type="EMBL" id="GG662247">
    <property type="protein sequence ID" value="EAS07111.2"/>
    <property type="molecule type" value="Genomic_DNA"/>
</dbReference>
<dbReference type="InterPro" id="IPR014710">
    <property type="entry name" value="RmlC-like_jellyroll"/>
</dbReference>
<dbReference type="PANTHER" id="PTHR45689:SF5">
    <property type="entry name" value="I[[H]] CHANNEL, ISOFORM E"/>
    <property type="match status" value="1"/>
</dbReference>
<name>I7MB14_TETTS</name>
<gene>
    <name evidence="3" type="ORF">TTHERM_00683170</name>
</gene>